<reference evidence="1 2" key="1">
    <citation type="journal article" date="1998" name="Science">
        <title>Genome sequence of the nematode C. elegans: a platform for investigating biology.</title>
        <authorList>
            <consortium name="The C. elegans sequencing consortium"/>
            <person name="Sulson J.E."/>
            <person name="Waterston R."/>
        </authorList>
    </citation>
    <scope>NUCLEOTIDE SEQUENCE [LARGE SCALE GENOMIC DNA]</scope>
    <source>
        <strain evidence="1 2">Bristol N2</strain>
    </source>
</reference>
<gene>
    <name evidence="1" type="ORF">CELE_M03F4.4</name>
    <name evidence="1 3" type="ORF">M03F4.4</name>
</gene>
<dbReference type="InParanoid" id="Q23014"/>
<dbReference type="EMBL" id="BX284606">
    <property type="protein sequence ID" value="CCD83482.2"/>
    <property type="molecule type" value="Genomic_DNA"/>
</dbReference>
<keyword evidence="2" id="KW-1185">Reference proteome</keyword>
<organism evidence="1 2">
    <name type="scientific">Caenorhabditis elegans</name>
    <dbReference type="NCBI Taxonomy" id="6239"/>
    <lineage>
        <taxon>Eukaryota</taxon>
        <taxon>Metazoa</taxon>
        <taxon>Ecdysozoa</taxon>
        <taxon>Nematoda</taxon>
        <taxon>Chromadorea</taxon>
        <taxon>Rhabditida</taxon>
        <taxon>Rhabditina</taxon>
        <taxon>Rhabditomorpha</taxon>
        <taxon>Rhabditoidea</taxon>
        <taxon>Rhabditidae</taxon>
        <taxon>Peloderinae</taxon>
        <taxon>Caenorhabditis</taxon>
    </lineage>
</organism>
<protein>
    <submittedName>
        <fullName evidence="1">Uncharacterized protein</fullName>
    </submittedName>
</protein>
<dbReference type="UCSC" id="M03F4.4">
    <property type="organism name" value="c. elegans"/>
</dbReference>
<accession>Q23014</accession>
<name>Q23014_CAEEL</name>
<dbReference type="SMR" id="Q23014"/>
<dbReference type="PaxDb" id="6239-M03F4.4"/>
<dbReference type="HOGENOM" id="CLU_1628548_0_0_1"/>
<evidence type="ECO:0000313" key="2">
    <source>
        <dbReference type="Proteomes" id="UP000001940"/>
    </source>
</evidence>
<dbReference type="PIR" id="T25838">
    <property type="entry name" value="T25838"/>
</dbReference>
<evidence type="ECO:0000313" key="1">
    <source>
        <dbReference type="EMBL" id="CCD83482.2"/>
    </source>
</evidence>
<proteinExistence type="predicted"/>
<dbReference type="AlphaFoldDB" id="Q23014"/>
<sequence>MFRLHKIASCSSFNTLPHYISSSSSPQAR</sequence>
<dbReference type="WormBase" id="M03F4.4">
    <property type="protein sequence ID" value="CE53633"/>
    <property type="gene ID" value="WBGene00019758"/>
</dbReference>
<evidence type="ECO:0000313" key="3">
    <source>
        <dbReference type="WormBase" id="M03F4.4"/>
    </source>
</evidence>
<dbReference type="Proteomes" id="UP000001940">
    <property type="component" value="Chromosome X"/>
</dbReference>
<dbReference type="AGR" id="WB:WBGene00019758"/>